<dbReference type="EMBL" id="JACHNC010000001">
    <property type="protein sequence ID" value="MBB4753379.1"/>
    <property type="molecule type" value="Genomic_DNA"/>
</dbReference>
<dbReference type="InterPro" id="IPR002575">
    <property type="entry name" value="Aminoglycoside_PTrfase"/>
</dbReference>
<reference evidence="3 4" key="1">
    <citation type="submission" date="2020-08" db="EMBL/GenBank/DDBJ databases">
        <title>Sequencing the genomes of 1000 actinobacteria strains.</title>
        <authorList>
            <person name="Klenk H.-P."/>
        </authorList>
    </citation>
    <scope>NUCLEOTIDE SEQUENCE [LARGE SCALE GENOMIC DNA]</scope>
    <source>
        <strain evidence="3 4">DSM 43150</strain>
    </source>
</reference>
<evidence type="ECO:0000313" key="5">
    <source>
        <dbReference type="Proteomes" id="UP000631312"/>
    </source>
</evidence>
<accession>A0A7W7MK80</accession>
<sequence length="284" mass="31114">MDWDQVTRRFGLGGVTREPVRVAGGLSNELWRITTTTGVFAVKRMIVNAGHPDFVTNVEAAYRVERGAWTAGVPMPEPIPDPATGTALAGVDGSLFRVHRWVDGTHATGEDDAAGLLARIHEAGRPRPAPAPEFGRIPEHWDHDLADLAKRVGEGPDRLLIVDSHRDLDRKNTLRAPAGTLLALDWDAAGPIPAVHEAVALALDWSDGNPETFFKTIQAYAVRREIQVPPEPWVFAGWVRAQGDWLDYNATHRPDSAEVTGTLTRLRGLATTMDGLLRQLRRAS</sequence>
<keyword evidence="5" id="KW-1185">Reference proteome</keyword>
<proteinExistence type="predicted"/>
<feature type="domain" description="Aminoglycoside phosphotransferase" evidence="1">
    <location>
        <begin position="21"/>
        <end position="220"/>
    </location>
</feature>
<dbReference type="EMBL" id="BOMP01000011">
    <property type="protein sequence ID" value="GIE37914.1"/>
    <property type="molecule type" value="Genomic_DNA"/>
</dbReference>
<dbReference type="RefSeq" id="WP_188125086.1">
    <property type="nucleotide sequence ID" value="NZ_BOMP01000011.1"/>
</dbReference>
<organism evidence="3 4">
    <name type="scientific">Actinoplanes lobatus</name>
    <dbReference type="NCBI Taxonomy" id="113568"/>
    <lineage>
        <taxon>Bacteria</taxon>
        <taxon>Bacillati</taxon>
        <taxon>Actinomycetota</taxon>
        <taxon>Actinomycetes</taxon>
        <taxon>Micromonosporales</taxon>
        <taxon>Micromonosporaceae</taxon>
        <taxon>Actinoplanes</taxon>
    </lineage>
</organism>
<comment type="caution">
    <text evidence="3">The sequence shown here is derived from an EMBL/GenBank/DDBJ whole genome shotgun (WGS) entry which is preliminary data.</text>
</comment>
<dbReference type="InterPro" id="IPR011009">
    <property type="entry name" value="Kinase-like_dom_sf"/>
</dbReference>
<evidence type="ECO:0000259" key="1">
    <source>
        <dbReference type="Pfam" id="PF01636"/>
    </source>
</evidence>
<dbReference type="AlphaFoldDB" id="A0A7W7MK80"/>
<dbReference type="Proteomes" id="UP000590511">
    <property type="component" value="Unassembled WGS sequence"/>
</dbReference>
<evidence type="ECO:0000313" key="2">
    <source>
        <dbReference type="EMBL" id="GIE37914.1"/>
    </source>
</evidence>
<evidence type="ECO:0000313" key="3">
    <source>
        <dbReference type="EMBL" id="MBB4753379.1"/>
    </source>
</evidence>
<reference evidence="2 5" key="2">
    <citation type="submission" date="2021-01" db="EMBL/GenBank/DDBJ databases">
        <title>Whole genome shotgun sequence of Actinoplanes lobatus NBRC 12513.</title>
        <authorList>
            <person name="Komaki H."/>
            <person name="Tamura T."/>
        </authorList>
    </citation>
    <scope>NUCLEOTIDE SEQUENCE [LARGE SCALE GENOMIC DNA]</scope>
    <source>
        <strain evidence="2 5">NBRC 12513</strain>
    </source>
</reference>
<name>A0A7W7MK80_9ACTN</name>
<dbReference type="Pfam" id="PF01636">
    <property type="entry name" value="APH"/>
    <property type="match status" value="1"/>
</dbReference>
<gene>
    <name evidence="2" type="ORF">Alo02nite_08120</name>
    <name evidence="3" type="ORF">BJ964_007540</name>
</gene>
<protein>
    <recommendedName>
        <fullName evidence="1">Aminoglycoside phosphotransferase domain-containing protein</fullName>
    </recommendedName>
</protein>
<evidence type="ECO:0000313" key="4">
    <source>
        <dbReference type="Proteomes" id="UP000590511"/>
    </source>
</evidence>
<dbReference type="Proteomes" id="UP000631312">
    <property type="component" value="Unassembled WGS sequence"/>
</dbReference>
<dbReference type="SUPFAM" id="SSF56112">
    <property type="entry name" value="Protein kinase-like (PK-like)"/>
    <property type="match status" value="1"/>
</dbReference>